<keyword evidence="4" id="KW-1185">Reference proteome</keyword>
<accession>A0ABN3IYF2</accession>
<keyword evidence="1" id="KW-0863">Zinc-finger</keyword>
<dbReference type="PROSITE" id="PS50966">
    <property type="entry name" value="ZF_SWIM"/>
    <property type="match status" value="1"/>
</dbReference>
<sequence length="452" mass="47892">MASSTVTGPAQGYTYSRPSELAGDLLGLSTSGGTTAAGPREHPRFFSGLLTRAAPAAAALLAVADVAQTRYHQPRPTSFRDPVVTCNGDRLRMESFSACCGVYARLDVLQPALDGEVHERGTTNVDVNGPLREALARVGGDDPLHLAVGADELAVTTLDGAVVEKKVPLPERWLRGFAEVQVITSGFDPRAELPGPEAVRFLRGLRTGQAGVLWAVPAGRGLRITSRPGPGAVCLAGPGRLRTMLPLLRFARALRAYGPAVTARSGPVASVWELELPGMRYVLALSPETHRGFSGEGAVLDALATDEAADDAELLGALLSFEPRVEPDLLAERAGIDPGRARAALTQLGTAGRVGYDTAEAGFFHRELPYDPERVTAMNPRLRDARALAEQGRVTLDAQDAAAVETDGGSYRVRFGGDGASCTCRWWTDHRGGRGPCKHVLAARIVRGEAVR</sequence>
<feature type="domain" description="SWIM-type" evidence="2">
    <location>
        <begin position="411"/>
        <end position="448"/>
    </location>
</feature>
<dbReference type="EMBL" id="BAAARW010000011">
    <property type="protein sequence ID" value="GAA2416354.1"/>
    <property type="molecule type" value="Genomic_DNA"/>
</dbReference>
<name>A0ABN3IYF2_9ACTN</name>
<protein>
    <submittedName>
        <fullName evidence="3">SWIM zinc finger domain-containing protein</fullName>
    </submittedName>
</protein>
<evidence type="ECO:0000259" key="2">
    <source>
        <dbReference type="PROSITE" id="PS50966"/>
    </source>
</evidence>
<evidence type="ECO:0000313" key="3">
    <source>
        <dbReference type="EMBL" id="GAA2416354.1"/>
    </source>
</evidence>
<reference evidence="3 4" key="1">
    <citation type="journal article" date="2019" name="Int. J. Syst. Evol. Microbiol.">
        <title>The Global Catalogue of Microorganisms (GCM) 10K type strain sequencing project: providing services to taxonomists for standard genome sequencing and annotation.</title>
        <authorList>
            <consortium name="The Broad Institute Genomics Platform"/>
            <consortium name="The Broad Institute Genome Sequencing Center for Infectious Disease"/>
            <person name="Wu L."/>
            <person name="Ma J."/>
        </authorList>
    </citation>
    <scope>NUCLEOTIDE SEQUENCE [LARGE SCALE GENOMIC DNA]</scope>
    <source>
        <strain evidence="3 4">JCM 3325</strain>
    </source>
</reference>
<dbReference type="InterPro" id="IPR007527">
    <property type="entry name" value="Znf_SWIM"/>
</dbReference>
<gene>
    <name evidence="3" type="ORF">GCM10010191_28430</name>
</gene>
<keyword evidence="1" id="KW-0862">Zinc</keyword>
<evidence type="ECO:0000256" key="1">
    <source>
        <dbReference type="PROSITE-ProRule" id="PRU00325"/>
    </source>
</evidence>
<dbReference type="Pfam" id="PF04434">
    <property type="entry name" value="SWIM"/>
    <property type="match status" value="1"/>
</dbReference>
<organism evidence="3 4">
    <name type="scientific">Actinomadura vinacea</name>
    <dbReference type="NCBI Taxonomy" id="115336"/>
    <lineage>
        <taxon>Bacteria</taxon>
        <taxon>Bacillati</taxon>
        <taxon>Actinomycetota</taxon>
        <taxon>Actinomycetes</taxon>
        <taxon>Streptosporangiales</taxon>
        <taxon>Thermomonosporaceae</taxon>
        <taxon>Actinomadura</taxon>
    </lineage>
</organism>
<dbReference type="Proteomes" id="UP001501231">
    <property type="component" value="Unassembled WGS sequence"/>
</dbReference>
<dbReference type="RefSeq" id="WP_344589391.1">
    <property type="nucleotide sequence ID" value="NZ_BAAARW010000011.1"/>
</dbReference>
<evidence type="ECO:0000313" key="4">
    <source>
        <dbReference type="Proteomes" id="UP001501231"/>
    </source>
</evidence>
<proteinExistence type="predicted"/>
<keyword evidence="1" id="KW-0479">Metal-binding</keyword>
<comment type="caution">
    <text evidence="3">The sequence shown here is derived from an EMBL/GenBank/DDBJ whole genome shotgun (WGS) entry which is preliminary data.</text>
</comment>